<evidence type="ECO:0000313" key="1">
    <source>
        <dbReference type="EMBL" id="CRK89837.1"/>
    </source>
</evidence>
<keyword evidence="2" id="KW-1185">Reference proteome</keyword>
<sequence>MTISSQAKQKSNFNSSALCICEHEGTKKHRNQSPAFKIGRNHRTSTKVERINSRLNEEFSRDIRNDIVVHYCGSMMQFEESFSKKTF</sequence>
<accession>A0A1J1HP57</accession>
<protein>
    <submittedName>
        <fullName evidence="1">CLUMA_CG003544, isoform A</fullName>
    </submittedName>
</protein>
<organism evidence="1 2">
    <name type="scientific">Clunio marinus</name>
    <dbReference type="NCBI Taxonomy" id="568069"/>
    <lineage>
        <taxon>Eukaryota</taxon>
        <taxon>Metazoa</taxon>
        <taxon>Ecdysozoa</taxon>
        <taxon>Arthropoda</taxon>
        <taxon>Hexapoda</taxon>
        <taxon>Insecta</taxon>
        <taxon>Pterygota</taxon>
        <taxon>Neoptera</taxon>
        <taxon>Endopterygota</taxon>
        <taxon>Diptera</taxon>
        <taxon>Nematocera</taxon>
        <taxon>Chironomoidea</taxon>
        <taxon>Chironomidae</taxon>
        <taxon>Clunio</taxon>
    </lineage>
</organism>
<gene>
    <name evidence="1" type="ORF">CLUMA_CG003544</name>
</gene>
<dbReference type="AlphaFoldDB" id="A0A1J1HP57"/>
<dbReference type="Proteomes" id="UP000183832">
    <property type="component" value="Unassembled WGS sequence"/>
</dbReference>
<name>A0A1J1HP57_9DIPT</name>
<proteinExistence type="predicted"/>
<dbReference type="EMBL" id="CVRI01000014">
    <property type="protein sequence ID" value="CRK89837.1"/>
    <property type="molecule type" value="Genomic_DNA"/>
</dbReference>
<reference evidence="1 2" key="1">
    <citation type="submission" date="2015-04" db="EMBL/GenBank/DDBJ databases">
        <authorList>
            <person name="Syromyatnikov M.Y."/>
            <person name="Popov V.N."/>
        </authorList>
    </citation>
    <scope>NUCLEOTIDE SEQUENCE [LARGE SCALE GENOMIC DNA]</scope>
</reference>
<evidence type="ECO:0000313" key="2">
    <source>
        <dbReference type="Proteomes" id="UP000183832"/>
    </source>
</evidence>